<dbReference type="InterPro" id="IPR012480">
    <property type="entry name" value="Hepar_II_III_C"/>
</dbReference>
<protein>
    <recommendedName>
        <fullName evidence="11">Heparinase II/III-like protein</fullName>
    </recommendedName>
</protein>
<evidence type="ECO:0000259" key="7">
    <source>
        <dbReference type="Pfam" id="PF07940"/>
    </source>
</evidence>
<reference evidence="9 10" key="1">
    <citation type="submission" date="2019-02" db="EMBL/GenBank/DDBJ databases">
        <title>Draft genome sequences of novel Actinobacteria.</title>
        <authorList>
            <person name="Sahin N."/>
            <person name="Ay H."/>
            <person name="Saygin H."/>
        </authorList>
    </citation>
    <scope>NUCLEOTIDE SEQUENCE [LARGE SCALE GENOMIC DNA]</scope>
    <source>
        <strain evidence="9 10">16K104</strain>
    </source>
</reference>
<comment type="subcellular location">
    <subcellularLocation>
        <location evidence="1">Periplasm</location>
    </subcellularLocation>
</comment>
<dbReference type="InterPro" id="IPR031680">
    <property type="entry name" value="Hepar_II_III_N"/>
</dbReference>
<dbReference type="GO" id="GO:0016829">
    <property type="term" value="F:lyase activity"/>
    <property type="evidence" value="ECO:0007669"/>
    <property type="project" value="UniProtKB-KW"/>
</dbReference>
<dbReference type="RefSeq" id="WP_132321847.1">
    <property type="nucleotide sequence ID" value="NZ_SMKR01000077.1"/>
</dbReference>
<keyword evidence="4" id="KW-0456">Lyase</keyword>
<accession>A0A4R4WYK8</accession>
<dbReference type="SUPFAM" id="SSF48230">
    <property type="entry name" value="Chondroitin AC/alginate lyase"/>
    <property type="match status" value="1"/>
</dbReference>
<feature type="compositionally biased region" description="Low complexity" evidence="5">
    <location>
        <begin position="45"/>
        <end position="58"/>
    </location>
</feature>
<dbReference type="Proteomes" id="UP000295172">
    <property type="component" value="Unassembled WGS sequence"/>
</dbReference>
<evidence type="ECO:0000256" key="4">
    <source>
        <dbReference type="ARBA" id="ARBA00023239"/>
    </source>
</evidence>
<evidence type="ECO:0000256" key="3">
    <source>
        <dbReference type="ARBA" id="ARBA00022764"/>
    </source>
</evidence>
<evidence type="ECO:0000256" key="5">
    <source>
        <dbReference type="SAM" id="MobiDB-lite"/>
    </source>
</evidence>
<dbReference type="AlphaFoldDB" id="A0A4R4WYK8"/>
<dbReference type="EMBL" id="SMKR01000077">
    <property type="protein sequence ID" value="TDD22939.1"/>
    <property type="molecule type" value="Genomic_DNA"/>
</dbReference>
<dbReference type="GO" id="GO:0042597">
    <property type="term" value="C:periplasmic space"/>
    <property type="evidence" value="ECO:0007669"/>
    <property type="project" value="UniProtKB-SubCell"/>
</dbReference>
<sequence>MSSRRSRVRTTIGLTVVCLLACAIAFTGAVTVLLPGRERSVAATVPAASPTPSASASPAPRPAPTTPAPSTPVAPTGTYGCSGFSGIAAKVPLPALYRDTFAWGDDPPYQVGDGSGDIRWRSDPYSKPSWYMWLHSLRWLGQGITAAGKGDRRALNHVMAVIQDWVRDNPYSWKGDVGAWESTMHRTNVLICARQAVLSGLPVRRLPAQYAWLDHALLDHARFMQDNWGGAWNHGTDESIALFGVGCTLGRAELKTLAVERLTEAITTAIDPQGSTNEQSIGYAMFNHQLWGRAVSTLQRCGATPSPVIEQRRRALAEWLALATTPTGHLPQVGDTIRQKPDLVRGTSLEYAASLGKHGVSPPRRTAVFDAGYVFGRTGWGETRPFTQESSYTLRFGPGRRYHGHEDHTSLTYTSHGRDILIDPGHSGYQDDTWQAWTKSQSAHNVMTVANGRSTGAETRLVGAAIAPTAAYYALAGTPVEGVERTRDVLVLKDPDLIITLDRGQSGAVQRYETLWHLPADQKVTVQSPTTVVAAKPGDTTKTQVLQIPYRQQLPADAVTIEQGRPDPVQGWYYPTIFDRLQAPVVKFNRSGPSATILSAVVPADRLETVAFTTRTVGGMFFVDLTVGARKTTVRITENGRLSRIR</sequence>
<feature type="domain" description="Heparinase II/III-like C-terminal" evidence="7">
    <location>
        <begin position="400"/>
        <end position="544"/>
    </location>
</feature>
<evidence type="ECO:0000313" key="10">
    <source>
        <dbReference type="Proteomes" id="UP000295172"/>
    </source>
</evidence>
<evidence type="ECO:0000256" key="2">
    <source>
        <dbReference type="ARBA" id="ARBA00022729"/>
    </source>
</evidence>
<evidence type="ECO:0000256" key="1">
    <source>
        <dbReference type="ARBA" id="ARBA00004418"/>
    </source>
</evidence>
<feature type="domain" description="Heparin-sulfate lyase N-terminal" evidence="8">
    <location>
        <begin position="109"/>
        <end position="340"/>
    </location>
</feature>
<feature type="region of interest" description="Disordered" evidence="5">
    <location>
        <begin position="45"/>
        <end position="74"/>
    </location>
</feature>
<dbReference type="OrthoDB" id="4592556at2"/>
<dbReference type="PANTHER" id="PTHR39210:SF1">
    <property type="entry name" value="HEPARIN-SULFATE LYASE"/>
    <property type="match status" value="1"/>
</dbReference>
<dbReference type="Gene3D" id="2.70.98.70">
    <property type="match status" value="1"/>
</dbReference>
<feature type="compositionally biased region" description="Pro residues" evidence="5">
    <location>
        <begin position="59"/>
        <end position="72"/>
    </location>
</feature>
<evidence type="ECO:0008006" key="11">
    <source>
        <dbReference type="Google" id="ProtNLM"/>
    </source>
</evidence>
<keyword evidence="3" id="KW-0574">Periplasm</keyword>
<keyword evidence="10" id="KW-1185">Reference proteome</keyword>
<keyword evidence="2" id="KW-0732">Signal</keyword>
<dbReference type="Pfam" id="PF07940">
    <property type="entry name" value="Hepar_II_III_C"/>
    <property type="match status" value="1"/>
</dbReference>
<feature type="transmembrane region" description="Helical" evidence="6">
    <location>
        <begin position="12"/>
        <end position="34"/>
    </location>
</feature>
<dbReference type="PANTHER" id="PTHR39210">
    <property type="entry name" value="HEPARIN-SULFATE LYASE"/>
    <property type="match status" value="1"/>
</dbReference>
<keyword evidence="6" id="KW-0812">Transmembrane</keyword>
<comment type="caution">
    <text evidence="9">The sequence shown here is derived from an EMBL/GenBank/DDBJ whole genome shotgun (WGS) entry which is preliminary data.</text>
</comment>
<evidence type="ECO:0000259" key="8">
    <source>
        <dbReference type="Pfam" id="PF16889"/>
    </source>
</evidence>
<name>A0A4R4WYK8_9ACTN</name>
<proteinExistence type="predicted"/>
<keyword evidence="6" id="KW-1133">Transmembrane helix</keyword>
<evidence type="ECO:0000256" key="6">
    <source>
        <dbReference type="SAM" id="Phobius"/>
    </source>
</evidence>
<dbReference type="Pfam" id="PF16889">
    <property type="entry name" value="Hepar_II_III_N"/>
    <property type="match status" value="1"/>
</dbReference>
<dbReference type="Gene3D" id="1.50.10.100">
    <property type="entry name" value="Chondroitin AC/alginate lyase"/>
    <property type="match status" value="1"/>
</dbReference>
<keyword evidence="6" id="KW-0472">Membrane</keyword>
<dbReference type="InterPro" id="IPR008929">
    <property type="entry name" value="Chondroitin_lyas"/>
</dbReference>
<organism evidence="9 10">
    <name type="scientific">Kribbella turkmenica</name>
    <dbReference type="NCBI Taxonomy" id="2530375"/>
    <lineage>
        <taxon>Bacteria</taxon>
        <taxon>Bacillati</taxon>
        <taxon>Actinomycetota</taxon>
        <taxon>Actinomycetes</taxon>
        <taxon>Propionibacteriales</taxon>
        <taxon>Kribbellaceae</taxon>
        <taxon>Kribbella</taxon>
    </lineage>
</organism>
<evidence type="ECO:0000313" key="9">
    <source>
        <dbReference type="EMBL" id="TDD22939.1"/>
    </source>
</evidence>
<gene>
    <name evidence="9" type="ORF">E1218_18675</name>
</gene>